<protein>
    <recommendedName>
        <fullName evidence="3">glutamate formimidoyltransferase</fullName>
        <ecNumber evidence="3">2.1.2.5</ecNumber>
    </recommendedName>
</protein>
<gene>
    <name evidence="10" type="primary">ftcD</name>
    <name evidence="10" type="ORF">P4G45_11240</name>
    <name evidence="11" type="ORF">P8936_11185</name>
</gene>
<dbReference type="Pfam" id="PF07837">
    <property type="entry name" value="FTCD_N"/>
    <property type="match status" value="1"/>
</dbReference>
<evidence type="ECO:0000259" key="8">
    <source>
        <dbReference type="SMART" id="SM01221"/>
    </source>
</evidence>
<keyword evidence="7" id="KW-0290">Folate-binding</keyword>
<dbReference type="Gene3D" id="3.30.70.670">
    <property type="entry name" value="Formiminotransferase, C-terminal subdomain"/>
    <property type="match status" value="1"/>
</dbReference>
<comment type="pathway">
    <text evidence="2">Amino-acid degradation; L-histidine degradation into L-glutamate; L-glutamate from N-formimidoyl-L-glutamate (transferase route): step 1/1.</text>
</comment>
<dbReference type="NCBIfam" id="TIGR02024">
    <property type="entry name" value="FtcD"/>
    <property type="match status" value="1"/>
</dbReference>
<evidence type="ECO:0000256" key="7">
    <source>
        <dbReference type="ARBA" id="ARBA00022954"/>
    </source>
</evidence>
<accession>A0AAU7DDT2</accession>
<name>A0AAU7D395_9BACT</name>
<dbReference type="GO" id="GO:0006547">
    <property type="term" value="P:L-histidine metabolic process"/>
    <property type="evidence" value="ECO:0007669"/>
    <property type="project" value="UniProtKB-KW"/>
</dbReference>
<evidence type="ECO:0000256" key="4">
    <source>
        <dbReference type="ARBA" id="ARBA00022490"/>
    </source>
</evidence>
<feature type="domain" description="Formiminotransferase C-terminal subdomain" evidence="8">
    <location>
        <begin position="183"/>
        <end position="296"/>
    </location>
</feature>
<proteinExistence type="predicted"/>
<sequence length="306" mass="32578">MNSDAIIECVPNFSEGTDVAKVSKIVAAMQVEGVSLLDWSLDTAHNRSVVTIAGPPAAVIAAAVKSVGKAAELIDLTKQKGVHPRIGAADVVPFIPVSGISMAECAVLARQAGLLIWRTYGVPVYFYGAAAARPDRVQLEDVRKGQFEGLREATRRDAARRPDVGGPGLHETAGASAVGARNFLIAYNVHLHQGDISAARAIARDIRASNGGLHGVKAIGVVANGRAQVSMNITDFRITPMRHIHATIQHLAQRHGALIDDAELIGLIPQEAYDEGSEWVGQITGFNPALKVLERRLEHPLAWPTA</sequence>
<dbReference type="Pfam" id="PF02971">
    <property type="entry name" value="FTCD"/>
    <property type="match status" value="1"/>
</dbReference>
<dbReference type="Gene3D" id="3.30.990.10">
    <property type="entry name" value="Formiminotransferase, N-terminal subdomain"/>
    <property type="match status" value="1"/>
</dbReference>
<dbReference type="EMBL" id="CP121195">
    <property type="protein sequence ID" value="XBH15302.1"/>
    <property type="molecule type" value="Genomic_DNA"/>
</dbReference>
<evidence type="ECO:0000256" key="2">
    <source>
        <dbReference type="ARBA" id="ARBA00005082"/>
    </source>
</evidence>
<keyword evidence="6" id="KW-0369">Histidine metabolism</keyword>
<evidence type="ECO:0000313" key="10">
    <source>
        <dbReference type="EMBL" id="XBH11769.1"/>
    </source>
</evidence>
<reference evidence="10" key="1">
    <citation type="submission" date="2023-03" db="EMBL/GenBank/DDBJ databases">
        <title>Edaphobacter sp.</title>
        <authorList>
            <person name="Huber K.J."/>
            <person name="Papendorf J."/>
            <person name="Pilke C."/>
            <person name="Bunk B."/>
            <person name="Sproeer C."/>
            <person name="Pester M."/>
        </authorList>
    </citation>
    <scope>NUCLEOTIDE SEQUENCE</scope>
    <source>
        <strain evidence="10">DSM 109919</strain>
        <strain evidence="11">DSM 109920</strain>
    </source>
</reference>
<feature type="domain" description="Formiminotransferase N-terminal subdomain" evidence="9">
    <location>
        <begin position="5"/>
        <end position="182"/>
    </location>
</feature>
<dbReference type="SUPFAM" id="SSF55116">
    <property type="entry name" value="Formiminotransferase domain of formiminotransferase-cyclodeaminase"/>
    <property type="match status" value="2"/>
</dbReference>
<dbReference type="InterPro" id="IPR013802">
    <property type="entry name" value="Formiminotransferase_C"/>
</dbReference>
<dbReference type="KEGG" id="epl:P4G45_11240"/>
<dbReference type="InterPro" id="IPR037070">
    <property type="entry name" value="Formiminotransferase_C_sf"/>
</dbReference>
<evidence type="ECO:0000256" key="1">
    <source>
        <dbReference type="ARBA" id="ARBA00004496"/>
    </source>
</evidence>
<dbReference type="InterPro" id="IPR022384">
    <property type="entry name" value="FormiminoTrfase_cat_dom_sf"/>
</dbReference>
<keyword evidence="5 10" id="KW-0808">Transferase</keyword>
<dbReference type="AlphaFoldDB" id="A0AAU7D395"/>
<dbReference type="InterPro" id="IPR051623">
    <property type="entry name" value="FTCD"/>
</dbReference>
<organism evidence="10">
    <name type="scientific">Edaphobacter paludis</name>
    <dbReference type="NCBI Taxonomy" id="3035702"/>
    <lineage>
        <taxon>Bacteria</taxon>
        <taxon>Pseudomonadati</taxon>
        <taxon>Acidobacteriota</taxon>
        <taxon>Terriglobia</taxon>
        <taxon>Terriglobales</taxon>
        <taxon>Acidobacteriaceae</taxon>
        <taxon>Edaphobacter</taxon>
    </lineage>
</organism>
<dbReference type="GO" id="GO:0030409">
    <property type="term" value="F:glutamate formimidoyltransferase activity"/>
    <property type="evidence" value="ECO:0007669"/>
    <property type="project" value="UniProtKB-EC"/>
</dbReference>
<dbReference type="PANTHER" id="PTHR12234:SF8">
    <property type="entry name" value="FORMIMINOTRANSFERASE-CYCLODEAMINASE"/>
    <property type="match status" value="1"/>
</dbReference>
<evidence type="ECO:0000256" key="3">
    <source>
        <dbReference type="ARBA" id="ARBA00012252"/>
    </source>
</evidence>
<dbReference type="RefSeq" id="WP_348269252.1">
    <property type="nucleotide sequence ID" value="NZ_CP121194.1"/>
</dbReference>
<accession>A0AAU7D395</accession>
<keyword evidence="4" id="KW-0963">Cytoplasm</keyword>
<evidence type="ECO:0000259" key="9">
    <source>
        <dbReference type="SMART" id="SM01222"/>
    </source>
</evidence>
<dbReference type="EMBL" id="CP121194">
    <property type="protein sequence ID" value="XBH11769.1"/>
    <property type="molecule type" value="Genomic_DNA"/>
</dbReference>
<dbReference type="SMART" id="SM01221">
    <property type="entry name" value="FTCD"/>
    <property type="match status" value="1"/>
</dbReference>
<dbReference type="InterPro" id="IPR004227">
    <property type="entry name" value="Formiminotransferase_cat"/>
</dbReference>
<evidence type="ECO:0000256" key="6">
    <source>
        <dbReference type="ARBA" id="ARBA00022808"/>
    </source>
</evidence>
<comment type="subcellular location">
    <subcellularLocation>
        <location evidence="1">Cytoplasm</location>
    </subcellularLocation>
</comment>
<dbReference type="InterPro" id="IPR012886">
    <property type="entry name" value="Formiminotransferase_N"/>
</dbReference>
<dbReference type="GO" id="GO:0005737">
    <property type="term" value="C:cytoplasm"/>
    <property type="evidence" value="ECO:0007669"/>
    <property type="project" value="UniProtKB-SubCell"/>
</dbReference>
<dbReference type="GO" id="GO:0005542">
    <property type="term" value="F:folic acid binding"/>
    <property type="evidence" value="ECO:0007669"/>
    <property type="project" value="UniProtKB-KW"/>
</dbReference>
<dbReference type="SMART" id="SM01222">
    <property type="entry name" value="FTCD_N"/>
    <property type="match status" value="1"/>
</dbReference>
<dbReference type="InterPro" id="IPR037064">
    <property type="entry name" value="Formiminotransferase_N_sf"/>
</dbReference>
<dbReference type="PANTHER" id="PTHR12234">
    <property type="entry name" value="FORMIMINOTRANSFERASE-CYCLODEAMINASE"/>
    <property type="match status" value="1"/>
</dbReference>
<evidence type="ECO:0000256" key="5">
    <source>
        <dbReference type="ARBA" id="ARBA00022679"/>
    </source>
</evidence>
<dbReference type="EC" id="2.1.2.5" evidence="3"/>
<evidence type="ECO:0000313" key="11">
    <source>
        <dbReference type="EMBL" id="XBH15302.1"/>
    </source>
</evidence>